<gene>
    <name evidence="1" type="ORF">SAMN05421880_14215</name>
</gene>
<proteinExistence type="predicted"/>
<sequence length="68" mass="7710">MPEGFRIVDPPWFAGSPNLFFGPPNLVNLGNDCYDRQLVSFITVRAACFTQIRKLLAAIKLTNIDNRR</sequence>
<dbReference type="AlphaFoldDB" id="A0A1I4UC61"/>
<keyword evidence="2" id="KW-1185">Reference proteome</keyword>
<accession>A0A1I4UC61</accession>
<dbReference type="Proteomes" id="UP000199561">
    <property type="component" value="Unassembled WGS sequence"/>
</dbReference>
<name>A0A1I4UC61_9PROT</name>
<reference evidence="1 2" key="1">
    <citation type="submission" date="2016-10" db="EMBL/GenBank/DDBJ databases">
        <authorList>
            <person name="de Groot N.N."/>
        </authorList>
    </citation>
    <scope>NUCLEOTIDE SEQUENCE [LARGE SCALE GENOMIC DNA]</scope>
    <source>
        <strain evidence="1 2">Nm146</strain>
    </source>
</reference>
<organism evidence="1 2">
    <name type="scientific">Nitrosomonas nitrosa</name>
    <dbReference type="NCBI Taxonomy" id="52442"/>
    <lineage>
        <taxon>Bacteria</taxon>
        <taxon>Pseudomonadati</taxon>
        <taxon>Pseudomonadota</taxon>
        <taxon>Betaproteobacteria</taxon>
        <taxon>Nitrosomonadales</taxon>
        <taxon>Nitrosomonadaceae</taxon>
        <taxon>Nitrosomonas</taxon>
    </lineage>
</organism>
<dbReference type="EMBL" id="FOUF01000042">
    <property type="protein sequence ID" value="SFM86566.1"/>
    <property type="molecule type" value="Genomic_DNA"/>
</dbReference>
<evidence type="ECO:0000313" key="1">
    <source>
        <dbReference type="EMBL" id="SFM86566.1"/>
    </source>
</evidence>
<protein>
    <submittedName>
        <fullName evidence="1">Uncharacterized protein</fullName>
    </submittedName>
</protein>
<evidence type="ECO:0000313" key="2">
    <source>
        <dbReference type="Proteomes" id="UP000199561"/>
    </source>
</evidence>
<dbReference type="STRING" id="52442.SAMN05421880_14215"/>